<dbReference type="EMBL" id="JAHFZB010000006">
    <property type="protein sequence ID" value="KAK6488902.1"/>
    <property type="molecule type" value="Genomic_DNA"/>
</dbReference>
<evidence type="ECO:0000313" key="11">
    <source>
        <dbReference type="Proteomes" id="UP001369086"/>
    </source>
</evidence>
<dbReference type="SMART" id="SM00230">
    <property type="entry name" value="CysPc"/>
    <property type="match status" value="1"/>
</dbReference>
<dbReference type="PROSITE" id="PS50203">
    <property type="entry name" value="CALPAIN_CAT"/>
    <property type="match status" value="1"/>
</dbReference>
<keyword evidence="5 6" id="KW-0788">Thiol protease</keyword>
<evidence type="ECO:0000259" key="8">
    <source>
        <dbReference type="PROSITE" id="PS50203"/>
    </source>
</evidence>
<evidence type="ECO:0000256" key="1">
    <source>
        <dbReference type="ARBA" id="ARBA00007623"/>
    </source>
</evidence>
<dbReference type="InterPro" id="IPR001300">
    <property type="entry name" value="Peptidase_C2_calpain_cat"/>
</dbReference>
<feature type="domain" description="Calpain catalytic" evidence="8">
    <location>
        <begin position="42"/>
        <end position="340"/>
    </location>
</feature>
<dbReference type="CDD" id="cd00044">
    <property type="entry name" value="CysPc"/>
    <property type="match status" value="1"/>
</dbReference>
<feature type="domain" description="EF-hand" evidence="9">
    <location>
        <begin position="583"/>
        <end position="618"/>
    </location>
</feature>
<dbReference type="Gene3D" id="2.60.120.380">
    <property type="match status" value="1"/>
</dbReference>
<feature type="active site" evidence="6">
    <location>
        <position position="100"/>
    </location>
</feature>
<protein>
    <submittedName>
        <fullName evidence="10">Calpain-14-like</fullName>
    </submittedName>
</protein>
<dbReference type="InterPro" id="IPR002048">
    <property type="entry name" value="EF_hand_dom"/>
</dbReference>
<dbReference type="InterPro" id="IPR022684">
    <property type="entry name" value="Calpain_cysteine_protease"/>
</dbReference>
<evidence type="ECO:0000256" key="3">
    <source>
        <dbReference type="ARBA" id="ARBA00022737"/>
    </source>
</evidence>
<dbReference type="Gene3D" id="3.90.70.10">
    <property type="entry name" value="Cysteine proteinases"/>
    <property type="match status" value="1"/>
</dbReference>
<comment type="similarity">
    <text evidence="1">Belongs to the peptidase C2 family.</text>
</comment>
<dbReference type="PROSITE" id="PS50222">
    <property type="entry name" value="EF_HAND_2"/>
    <property type="match status" value="1"/>
</dbReference>
<keyword evidence="3" id="KW-0677">Repeat</keyword>
<dbReference type="SUPFAM" id="SSF49758">
    <property type="entry name" value="Calpain large subunit, middle domain (domain III)"/>
    <property type="match status" value="1"/>
</dbReference>
<feature type="active site" evidence="6">
    <location>
        <position position="258"/>
    </location>
</feature>
<dbReference type="InterPro" id="IPR000169">
    <property type="entry name" value="Pept_cys_AS"/>
</dbReference>
<dbReference type="InterPro" id="IPR054069">
    <property type="entry name" value="CAPN3/13-like_C_EFh"/>
</dbReference>
<evidence type="ECO:0000256" key="5">
    <source>
        <dbReference type="ARBA" id="ARBA00022807"/>
    </source>
</evidence>
<feature type="active site" evidence="6">
    <location>
        <position position="282"/>
    </location>
</feature>
<comment type="caution">
    <text evidence="10">The sequence shown here is derived from an EMBL/GenBank/DDBJ whole genome shotgun (WGS) entry which is preliminary data.</text>
</comment>
<dbReference type="InterPro" id="IPR038765">
    <property type="entry name" value="Papain-like_cys_pep_sf"/>
</dbReference>
<evidence type="ECO:0000313" key="10">
    <source>
        <dbReference type="EMBL" id="KAK6488902.1"/>
    </source>
</evidence>
<dbReference type="Pfam" id="PF00648">
    <property type="entry name" value="Peptidase_C2"/>
    <property type="match status" value="1"/>
</dbReference>
<keyword evidence="4 6" id="KW-0378">Hydrolase</keyword>
<dbReference type="InterPro" id="IPR022683">
    <property type="entry name" value="Calpain_III"/>
</dbReference>
<dbReference type="Pfam" id="PF01067">
    <property type="entry name" value="Calpain_III"/>
    <property type="match status" value="1"/>
</dbReference>
<evidence type="ECO:0000256" key="7">
    <source>
        <dbReference type="SAM" id="MobiDB-lite"/>
    </source>
</evidence>
<name>A0ABR0ZVR2_HUSHU</name>
<dbReference type="Gene3D" id="1.10.238.10">
    <property type="entry name" value="EF-hand"/>
    <property type="match status" value="1"/>
</dbReference>
<sequence length="681" mass="77355">MSVSNESAHPSADKQGTLGNPMKFKGQDFELLRNLCLISGYRFRDGIFPSNMDSIGPDLLTAEELSRVEWVRPGSQHEKPHLFVHGVSRFDIHQGKVGNCWFLAALGSLTFAPRIMNNVIPSGQGFTQKYVGIFHFRFWRFGKWMDVVIDDKLPTLDGRYLFVGPANGNEFWPALLEKAYAKVCGSYSDLHSGLISEALVDFTGGVHISFNLTKPREDLWEIMQRAAAHESLMGSGSHSEPGVKPVNTVLKNGLVQAHAYAVTGVNMVHCGNKNVKLVRLWNPWGNTEWNGSWSDKSPEWNNVDPETRKLLLRDCDNGEFWMAMEDFTANFTHIDICNVYPHFLDSGNDCIWAMSEHNGSWIKGTSAGGSLKEDTFWKNPQYRVNLKTAHLDCSSSTSCNFVVYLMQKLANKHRKQSLRLHIGLSIFKHCDQKEKFSAEFFSSHQPIPSYNVGSLGVIEFFQLEPGEYLIVPSSYNKDQECDFFLSMYSKTNHKEKMDSDLNLQFSQLSVSHVNSHKKVFAKYSSQGQEINANDLQRLLNNSLKGKISKTGGFSFDACKGILAVMDLNANGKLNTSEFEELWKKITDYQEIFNQCDEKSSGLLNLHEMKNAILASGIKLSDHLLDIVIQRHTDPSDKINLESFLCLMLRLRSMTKRFRQRSHDGIGIYLQEEEWMFYTMYS</sequence>
<dbReference type="PANTHER" id="PTHR10183:SF302">
    <property type="entry name" value="CALPAIN-14"/>
    <property type="match status" value="1"/>
</dbReference>
<dbReference type="InterPro" id="IPR022682">
    <property type="entry name" value="Calpain_domain_III"/>
</dbReference>
<evidence type="ECO:0000259" key="9">
    <source>
        <dbReference type="PROSITE" id="PS50222"/>
    </source>
</evidence>
<organism evidence="10 11">
    <name type="scientific">Huso huso</name>
    <name type="common">Beluga</name>
    <name type="synonym">Acipenser huso</name>
    <dbReference type="NCBI Taxonomy" id="61971"/>
    <lineage>
        <taxon>Eukaryota</taxon>
        <taxon>Metazoa</taxon>
        <taxon>Chordata</taxon>
        <taxon>Craniata</taxon>
        <taxon>Vertebrata</taxon>
        <taxon>Euteleostomi</taxon>
        <taxon>Actinopterygii</taxon>
        <taxon>Chondrostei</taxon>
        <taxon>Acipenseriformes</taxon>
        <taxon>Acipenseridae</taxon>
        <taxon>Huso</taxon>
    </lineage>
</organism>
<keyword evidence="2 6" id="KW-0645">Protease</keyword>
<dbReference type="Proteomes" id="UP001369086">
    <property type="component" value="Unassembled WGS sequence"/>
</dbReference>
<dbReference type="SUPFAM" id="SSF47473">
    <property type="entry name" value="EF-hand"/>
    <property type="match status" value="1"/>
</dbReference>
<feature type="region of interest" description="Disordered" evidence="7">
    <location>
        <begin position="1"/>
        <end position="21"/>
    </location>
</feature>
<proteinExistence type="inferred from homology"/>
<dbReference type="Pfam" id="PF21875">
    <property type="entry name" value="CAPN13-like_C_EFh"/>
    <property type="match status" value="1"/>
</dbReference>
<dbReference type="InterPro" id="IPR011992">
    <property type="entry name" value="EF-hand-dom_pair"/>
</dbReference>
<evidence type="ECO:0000256" key="6">
    <source>
        <dbReference type="PROSITE-ProRule" id="PRU00239"/>
    </source>
</evidence>
<reference evidence="10 11" key="1">
    <citation type="submission" date="2021-05" db="EMBL/GenBank/DDBJ databases">
        <authorList>
            <person name="Zahm M."/>
            <person name="Klopp C."/>
            <person name="Cabau C."/>
            <person name="Kuhl H."/>
            <person name="Suciu R."/>
            <person name="Ciorpac M."/>
            <person name="Holostenco D."/>
            <person name="Gessner J."/>
            <person name="Wuertz S."/>
            <person name="Hohne C."/>
            <person name="Stock M."/>
            <person name="Gislard M."/>
            <person name="Lluch J."/>
            <person name="Milhes M."/>
            <person name="Lampietro C."/>
            <person name="Lopez Roques C."/>
            <person name="Donnadieu C."/>
            <person name="Du K."/>
            <person name="Schartl M."/>
            <person name="Guiguen Y."/>
        </authorList>
    </citation>
    <scope>NUCLEOTIDE SEQUENCE [LARGE SCALE GENOMIC DNA]</scope>
    <source>
        <strain evidence="10">Hh-F2</strain>
        <tissue evidence="10">Blood</tissue>
    </source>
</reference>
<evidence type="ECO:0000256" key="2">
    <source>
        <dbReference type="ARBA" id="ARBA00022670"/>
    </source>
</evidence>
<keyword evidence="11" id="KW-1185">Reference proteome</keyword>
<dbReference type="SMART" id="SM00720">
    <property type="entry name" value="calpain_III"/>
    <property type="match status" value="1"/>
</dbReference>
<gene>
    <name evidence="10" type="ORF">HHUSO_G7869</name>
</gene>
<accession>A0ABR0ZVR2</accession>
<dbReference type="CDD" id="cd16195">
    <property type="entry name" value="EFh_PEF_CAPN13_14"/>
    <property type="match status" value="1"/>
</dbReference>
<evidence type="ECO:0000256" key="4">
    <source>
        <dbReference type="ARBA" id="ARBA00022801"/>
    </source>
</evidence>
<dbReference type="PANTHER" id="PTHR10183">
    <property type="entry name" value="CALPAIN"/>
    <property type="match status" value="1"/>
</dbReference>
<dbReference type="SUPFAM" id="SSF54001">
    <property type="entry name" value="Cysteine proteinases"/>
    <property type="match status" value="1"/>
</dbReference>
<dbReference type="PROSITE" id="PS00139">
    <property type="entry name" value="THIOL_PROTEASE_CYS"/>
    <property type="match status" value="1"/>
</dbReference>
<dbReference type="PRINTS" id="PR00704">
    <property type="entry name" value="CALPAIN"/>
</dbReference>
<dbReference type="InterPro" id="IPR036213">
    <property type="entry name" value="Calpain_III_sf"/>
</dbReference>